<name>A0AAV4J769_9GAST</name>
<feature type="region of interest" description="Disordered" evidence="1">
    <location>
        <begin position="107"/>
        <end position="126"/>
    </location>
</feature>
<comment type="caution">
    <text evidence="2">The sequence shown here is derived from an EMBL/GenBank/DDBJ whole genome shotgun (WGS) entry which is preliminary data.</text>
</comment>
<evidence type="ECO:0000256" key="1">
    <source>
        <dbReference type="SAM" id="MobiDB-lite"/>
    </source>
</evidence>
<evidence type="ECO:0000313" key="2">
    <source>
        <dbReference type="EMBL" id="GFS17844.1"/>
    </source>
</evidence>
<gene>
    <name evidence="2" type="ORF">ElyMa_001506400</name>
</gene>
<reference evidence="2 3" key="1">
    <citation type="journal article" date="2021" name="Elife">
        <title>Chloroplast acquisition without the gene transfer in kleptoplastic sea slugs, Plakobranchus ocellatus.</title>
        <authorList>
            <person name="Maeda T."/>
            <person name="Takahashi S."/>
            <person name="Yoshida T."/>
            <person name="Shimamura S."/>
            <person name="Takaki Y."/>
            <person name="Nagai Y."/>
            <person name="Toyoda A."/>
            <person name="Suzuki Y."/>
            <person name="Arimoto A."/>
            <person name="Ishii H."/>
            <person name="Satoh N."/>
            <person name="Nishiyama T."/>
            <person name="Hasebe M."/>
            <person name="Maruyama T."/>
            <person name="Minagawa J."/>
            <person name="Obokata J."/>
            <person name="Shigenobu S."/>
        </authorList>
    </citation>
    <scope>NUCLEOTIDE SEQUENCE [LARGE SCALE GENOMIC DNA]</scope>
</reference>
<dbReference type="AlphaFoldDB" id="A0AAV4J769"/>
<proteinExistence type="predicted"/>
<protein>
    <submittedName>
        <fullName evidence="2">Uncharacterized protein</fullName>
    </submittedName>
</protein>
<dbReference type="Proteomes" id="UP000762676">
    <property type="component" value="Unassembled WGS sequence"/>
</dbReference>
<sequence length="126" mass="14710">MGEQNIRYNTDIPTEYYHKYREKIETKPGDFYYGKDSDMLSKTWIAMKRGAVIDKSTKVGFWSGVLLAIVGSSFKKMAEYGVFERSLVPRRERVFDFYRTGWMIDRPSQEGVDDADKNDAVKHYSP</sequence>
<dbReference type="EMBL" id="BMAT01002973">
    <property type="protein sequence ID" value="GFS17844.1"/>
    <property type="molecule type" value="Genomic_DNA"/>
</dbReference>
<organism evidence="2 3">
    <name type="scientific">Elysia marginata</name>
    <dbReference type="NCBI Taxonomy" id="1093978"/>
    <lineage>
        <taxon>Eukaryota</taxon>
        <taxon>Metazoa</taxon>
        <taxon>Spiralia</taxon>
        <taxon>Lophotrochozoa</taxon>
        <taxon>Mollusca</taxon>
        <taxon>Gastropoda</taxon>
        <taxon>Heterobranchia</taxon>
        <taxon>Euthyneura</taxon>
        <taxon>Panpulmonata</taxon>
        <taxon>Sacoglossa</taxon>
        <taxon>Placobranchoidea</taxon>
        <taxon>Plakobranchidae</taxon>
        <taxon>Elysia</taxon>
    </lineage>
</organism>
<feature type="compositionally biased region" description="Basic and acidic residues" evidence="1">
    <location>
        <begin position="114"/>
        <end position="126"/>
    </location>
</feature>
<keyword evidence="3" id="KW-1185">Reference proteome</keyword>
<evidence type="ECO:0000313" key="3">
    <source>
        <dbReference type="Proteomes" id="UP000762676"/>
    </source>
</evidence>
<accession>A0AAV4J769</accession>